<organism evidence="6 7">
    <name type="scientific">Aquilegia coerulea</name>
    <name type="common">Rocky mountain columbine</name>
    <dbReference type="NCBI Taxonomy" id="218851"/>
    <lineage>
        <taxon>Eukaryota</taxon>
        <taxon>Viridiplantae</taxon>
        <taxon>Streptophyta</taxon>
        <taxon>Embryophyta</taxon>
        <taxon>Tracheophyta</taxon>
        <taxon>Spermatophyta</taxon>
        <taxon>Magnoliopsida</taxon>
        <taxon>Ranunculales</taxon>
        <taxon>Ranunculaceae</taxon>
        <taxon>Thalictroideae</taxon>
        <taxon>Aquilegia</taxon>
    </lineage>
</organism>
<keyword evidence="2 4" id="KW-0863">Zinc-finger</keyword>
<proteinExistence type="predicted"/>
<dbReference type="STRING" id="218851.A0A2G5CN60"/>
<keyword evidence="1" id="KW-0479">Metal-binding</keyword>
<dbReference type="EMBL" id="KZ305061">
    <property type="protein sequence ID" value="PIA32733.1"/>
    <property type="molecule type" value="Genomic_DNA"/>
</dbReference>
<dbReference type="PROSITE" id="PS50089">
    <property type="entry name" value="ZF_RING_2"/>
    <property type="match status" value="1"/>
</dbReference>
<evidence type="ECO:0000313" key="6">
    <source>
        <dbReference type="EMBL" id="PIA32733.1"/>
    </source>
</evidence>
<accession>A0A2G5CN60</accession>
<evidence type="ECO:0000259" key="5">
    <source>
        <dbReference type="PROSITE" id="PS50089"/>
    </source>
</evidence>
<dbReference type="GO" id="GO:0006511">
    <property type="term" value="P:ubiquitin-dependent protein catabolic process"/>
    <property type="evidence" value="ECO:0007669"/>
    <property type="project" value="TreeGrafter"/>
</dbReference>
<evidence type="ECO:0000256" key="3">
    <source>
        <dbReference type="ARBA" id="ARBA00022833"/>
    </source>
</evidence>
<sequence length="275" mass="32019">MVIHDHSADCEEVRPMIVDYVNSTDSELFFRFKIKQKDVNGLIGESFTELSEEEQDPIGYDVRVNIKKFVNHEILEEISEEDDYLINLKQLVDPDILEDFIGELLVYIGNRSRHLFLDNSVERLQKNISVQVYNLIKTGGATNIYVGIKVVNMYCYDNVEEYYQRRQALRRMNLLIRGYEDELLQRVQSASMDQPVLQIGASTASIDALEKIKYKPEECEQVTSCSVCYEEFMTEEEITKMPCSSAHIFHTECIGKWLKINHICPICRYKMPTDE</sequence>
<evidence type="ECO:0000313" key="7">
    <source>
        <dbReference type="Proteomes" id="UP000230069"/>
    </source>
</evidence>
<dbReference type="InterPro" id="IPR013083">
    <property type="entry name" value="Znf_RING/FYVE/PHD"/>
</dbReference>
<dbReference type="InterPro" id="IPR051834">
    <property type="entry name" value="RING_finger_E3_ligase"/>
</dbReference>
<dbReference type="InParanoid" id="A0A2G5CN60"/>
<dbReference type="InterPro" id="IPR001841">
    <property type="entry name" value="Znf_RING"/>
</dbReference>
<protein>
    <recommendedName>
        <fullName evidence="5">RING-type domain-containing protein</fullName>
    </recommendedName>
</protein>
<dbReference type="Pfam" id="PF13639">
    <property type="entry name" value="zf-RING_2"/>
    <property type="match status" value="1"/>
</dbReference>
<evidence type="ECO:0000256" key="2">
    <source>
        <dbReference type="ARBA" id="ARBA00022771"/>
    </source>
</evidence>
<feature type="domain" description="RING-type" evidence="5">
    <location>
        <begin position="225"/>
        <end position="268"/>
    </location>
</feature>
<dbReference type="Gene3D" id="3.30.40.10">
    <property type="entry name" value="Zinc/RING finger domain, C3HC4 (zinc finger)"/>
    <property type="match status" value="1"/>
</dbReference>
<name>A0A2G5CN60_AQUCA</name>
<dbReference type="GO" id="GO:0061630">
    <property type="term" value="F:ubiquitin protein ligase activity"/>
    <property type="evidence" value="ECO:0007669"/>
    <property type="project" value="TreeGrafter"/>
</dbReference>
<dbReference type="PANTHER" id="PTHR45931:SF16">
    <property type="entry name" value="RING_U-BOX SUPERFAMILY PROTEIN"/>
    <property type="match status" value="1"/>
</dbReference>
<dbReference type="GO" id="GO:0005634">
    <property type="term" value="C:nucleus"/>
    <property type="evidence" value="ECO:0007669"/>
    <property type="project" value="TreeGrafter"/>
</dbReference>
<dbReference type="GO" id="GO:0008270">
    <property type="term" value="F:zinc ion binding"/>
    <property type="evidence" value="ECO:0007669"/>
    <property type="project" value="UniProtKB-KW"/>
</dbReference>
<dbReference type="Proteomes" id="UP000230069">
    <property type="component" value="Unassembled WGS sequence"/>
</dbReference>
<keyword evidence="7" id="KW-1185">Reference proteome</keyword>
<gene>
    <name evidence="6" type="ORF">AQUCO_04400140v1</name>
</gene>
<keyword evidence="3" id="KW-0862">Zinc</keyword>
<evidence type="ECO:0000256" key="4">
    <source>
        <dbReference type="PROSITE-ProRule" id="PRU00175"/>
    </source>
</evidence>
<reference evidence="6 7" key="1">
    <citation type="submission" date="2017-09" db="EMBL/GenBank/DDBJ databases">
        <title>WGS assembly of Aquilegia coerulea Goldsmith.</title>
        <authorList>
            <person name="Hodges S."/>
            <person name="Kramer E."/>
            <person name="Nordborg M."/>
            <person name="Tomkins J."/>
            <person name="Borevitz J."/>
            <person name="Derieg N."/>
            <person name="Yan J."/>
            <person name="Mihaltcheva S."/>
            <person name="Hayes R.D."/>
            <person name="Rokhsar D."/>
        </authorList>
    </citation>
    <scope>NUCLEOTIDE SEQUENCE [LARGE SCALE GENOMIC DNA]</scope>
    <source>
        <strain evidence="7">cv. Goldsmith</strain>
    </source>
</reference>
<dbReference type="OrthoDB" id="21204at2759"/>
<dbReference type="SUPFAM" id="SSF57850">
    <property type="entry name" value="RING/U-box"/>
    <property type="match status" value="1"/>
</dbReference>
<evidence type="ECO:0000256" key="1">
    <source>
        <dbReference type="ARBA" id="ARBA00022723"/>
    </source>
</evidence>
<dbReference type="PANTHER" id="PTHR45931">
    <property type="entry name" value="SI:CH211-59O9.10"/>
    <property type="match status" value="1"/>
</dbReference>
<dbReference type="AlphaFoldDB" id="A0A2G5CN60"/>